<dbReference type="STRING" id="2094558.A0A314UJT6"/>
<dbReference type="OrthoDB" id="10257085at2759"/>
<accession>A0A314UJT6</accession>
<keyword evidence="12" id="KW-0732">Signal</keyword>
<dbReference type="InterPro" id="IPR001701">
    <property type="entry name" value="Glyco_hydro_9"/>
</dbReference>
<dbReference type="SUPFAM" id="SSF48208">
    <property type="entry name" value="Six-hairpin glycosidases"/>
    <property type="match status" value="1"/>
</dbReference>
<dbReference type="InterPro" id="IPR012341">
    <property type="entry name" value="6hp_glycosidase-like_sf"/>
</dbReference>
<evidence type="ECO:0000256" key="2">
    <source>
        <dbReference type="ARBA" id="ARBA00004613"/>
    </source>
</evidence>
<feature type="signal peptide" evidence="12">
    <location>
        <begin position="1"/>
        <end position="15"/>
    </location>
</feature>
<evidence type="ECO:0000256" key="4">
    <source>
        <dbReference type="ARBA" id="ARBA00022525"/>
    </source>
</evidence>
<evidence type="ECO:0000313" key="14">
    <source>
        <dbReference type="EMBL" id="PQM36734.1"/>
    </source>
</evidence>
<feature type="domain" description="Carbohydrate binding" evidence="13">
    <location>
        <begin position="506"/>
        <end position="586"/>
    </location>
</feature>
<protein>
    <recommendedName>
        <fullName evidence="11">Endoglucanase</fullName>
        <ecNumber evidence="11">3.2.1.4</ecNumber>
    </recommendedName>
</protein>
<organism evidence="14 15">
    <name type="scientific">Prunus yedoensis var. nudiflora</name>
    <dbReference type="NCBI Taxonomy" id="2094558"/>
    <lineage>
        <taxon>Eukaryota</taxon>
        <taxon>Viridiplantae</taxon>
        <taxon>Streptophyta</taxon>
        <taxon>Embryophyta</taxon>
        <taxon>Tracheophyta</taxon>
        <taxon>Spermatophyta</taxon>
        <taxon>Magnoliopsida</taxon>
        <taxon>eudicotyledons</taxon>
        <taxon>Gunneridae</taxon>
        <taxon>Pentapetalae</taxon>
        <taxon>rosids</taxon>
        <taxon>fabids</taxon>
        <taxon>Rosales</taxon>
        <taxon>Rosaceae</taxon>
        <taxon>Amygdaloideae</taxon>
        <taxon>Amygdaleae</taxon>
        <taxon>Prunus</taxon>
    </lineage>
</organism>
<comment type="catalytic activity">
    <reaction evidence="1 11">
        <text>Endohydrolysis of (1-&gt;4)-beta-D-glucosidic linkages in cellulose, lichenin and cereal beta-D-glucans.</text>
        <dbReference type="EC" id="3.2.1.4"/>
    </reaction>
</comment>
<dbReference type="GO" id="GO:0008810">
    <property type="term" value="F:cellulase activity"/>
    <property type="evidence" value="ECO:0007669"/>
    <property type="project" value="UniProtKB-EC"/>
</dbReference>
<evidence type="ECO:0000256" key="3">
    <source>
        <dbReference type="ARBA" id="ARBA00007072"/>
    </source>
</evidence>
<reference evidence="14 15" key="1">
    <citation type="submission" date="2018-02" db="EMBL/GenBank/DDBJ databases">
        <title>Draft genome of wild Prunus yedoensis var. nudiflora.</title>
        <authorList>
            <person name="Baek S."/>
            <person name="Kim J.-H."/>
            <person name="Choi K."/>
            <person name="Kim G.-B."/>
            <person name="Cho A."/>
            <person name="Jang H."/>
            <person name="Shin C.-H."/>
            <person name="Yu H.-J."/>
            <person name="Mun J.-H."/>
        </authorList>
    </citation>
    <scope>NUCLEOTIDE SEQUENCE [LARGE SCALE GENOMIC DNA]</scope>
    <source>
        <strain evidence="15">cv. Jeju island</strain>
        <tissue evidence="14">Leaf</tissue>
    </source>
</reference>
<evidence type="ECO:0000256" key="8">
    <source>
        <dbReference type="ARBA" id="ARBA00023295"/>
    </source>
</evidence>
<gene>
    <name evidence="14" type="ORF">Pyn_30749</name>
</gene>
<evidence type="ECO:0000256" key="7">
    <source>
        <dbReference type="ARBA" id="ARBA00023277"/>
    </source>
</evidence>
<evidence type="ECO:0000256" key="10">
    <source>
        <dbReference type="PROSITE-ProRule" id="PRU10060"/>
    </source>
</evidence>
<sequence length="598" mass="65426">MAPLLLLLCFPLALAGHDYGQALSKSILFFEAQRSGFLPNNQRVTWRANSGLYDGKASGVDLVGGYYDAGDNVKFGLPMAFTVTMMSWSIIEYGKQMAASGELGHAMEAVKWGTDYFIKAHPEPYVLYGEVGDGNTDHYCWQRPEDMTTDRRAYKISPSNPGSDLAGETAAAMAAASIVFRRSNPAYASELLRHAHQLFDFADKYRGKYDSSITVAQKYYRSISGYNDELLWAAAWLFQATNNQYYLNYLGNNGDSMGGTGWGMTEFGWDVKYPGVQTLVAKLLMQGKAGRNTAVFEKYQQKAEYFMCSCIGKGSRNAQKTPGGLIFRQRWNNMQFVTSASFLATVYSDYLTSAGKTLNCAAGNVAPSELLSFAKSQVDYILGDNPRATATWWAMETTSLNKFTTGLPQLFPTRRTLPLKASDPNLLTGAIVGGPDAYDNFADQRDNYEQTEPATYNNAPLLGILARLNAGHGGYSQLLPVVTTQPKVAPLPKITPVAPASSSSPIAIQQKLTTSWVSKGVTYYRYSTVVTNKSAKTLTNLKLSVSKLYGPIWGLTKAGDSYVFPSWINSLPAGKSLEFVYIHSASPADVAVSSYSLA</sequence>
<comment type="caution">
    <text evidence="14">The sequence shown here is derived from an EMBL/GenBank/DDBJ whole genome shotgun (WGS) entry which is preliminary data.</text>
</comment>
<evidence type="ECO:0000259" key="13">
    <source>
        <dbReference type="SMART" id="SM01063"/>
    </source>
</evidence>
<dbReference type="SMART" id="SM01063">
    <property type="entry name" value="CBM49"/>
    <property type="match status" value="1"/>
</dbReference>
<dbReference type="PROSITE" id="PS00698">
    <property type="entry name" value="GH9_3"/>
    <property type="match status" value="1"/>
</dbReference>
<feature type="chain" id="PRO_5016333877" description="Endoglucanase" evidence="12">
    <location>
        <begin position="16"/>
        <end position="598"/>
    </location>
</feature>
<evidence type="ECO:0000256" key="9">
    <source>
        <dbReference type="ARBA" id="ARBA00023326"/>
    </source>
</evidence>
<dbReference type="Proteomes" id="UP000250321">
    <property type="component" value="Unassembled WGS sequence"/>
</dbReference>
<keyword evidence="8 10" id="KW-0326">Glycosidase</keyword>
<keyword evidence="9 10" id="KW-0624">Polysaccharide degradation</keyword>
<dbReference type="Pfam" id="PF09478">
    <property type="entry name" value="CBM49"/>
    <property type="match status" value="1"/>
</dbReference>
<keyword evidence="7 10" id="KW-0119">Carbohydrate metabolism</keyword>
<feature type="active site" evidence="10">
    <location>
        <position position="452"/>
    </location>
</feature>
<evidence type="ECO:0000313" key="15">
    <source>
        <dbReference type="Proteomes" id="UP000250321"/>
    </source>
</evidence>
<dbReference type="PANTHER" id="PTHR22298">
    <property type="entry name" value="ENDO-1,4-BETA-GLUCANASE"/>
    <property type="match status" value="1"/>
</dbReference>
<dbReference type="GO" id="GO:0030245">
    <property type="term" value="P:cellulose catabolic process"/>
    <property type="evidence" value="ECO:0007669"/>
    <property type="project" value="UniProtKB-KW"/>
</dbReference>
<comment type="subcellular location">
    <subcellularLocation>
        <location evidence="2">Secreted</location>
    </subcellularLocation>
</comment>
<dbReference type="FunFam" id="1.50.10.10:FF:000020">
    <property type="entry name" value="Endoglucanase"/>
    <property type="match status" value="1"/>
</dbReference>
<dbReference type="GO" id="GO:0030246">
    <property type="term" value="F:carbohydrate binding"/>
    <property type="evidence" value="ECO:0007669"/>
    <property type="project" value="InterPro"/>
</dbReference>
<dbReference type="InterPro" id="IPR008928">
    <property type="entry name" value="6-hairpin_glycosidase_sf"/>
</dbReference>
<dbReference type="GO" id="GO:0005576">
    <property type="term" value="C:extracellular region"/>
    <property type="evidence" value="ECO:0007669"/>
    <property type="project" value="UniProtKB-SubCell"/>
</dbReference>
<feature type="active site" evidence="10">
    <location>
        <position position="443"/>
    </location>
</feature>
<evidence type="ECO:0000256" key="5">
    <source>
        <dbReference type="ARBA" id="ARBA00022801"/>
    </source>
</evidence>
<comment type="similarity">
    <text evidence="3 10 11">Belongs to the glycosyl hydrolase 9 (cellulase E) family.</text>
</comment>
<evidence type="ECO:0000256" key="11">
    <source>
        <dbReference type="RuleBase" id="RU361166"/>
    </source>
</evidence>
<keyword evidence="4" id="KW-0964">Secreted</keyword>
<dbReference type="AlphaFoldDB" id="A0A314UJT6"/>
<keyword evidence="6 11" id="KW-0136">Cellulose degradation</keyword>
<dbReference type="Gene3D" id="1.50.10.10">
    <property type="match status" value="1"/>
</dbReference>
<keyword evidence="5 10" id="KW-0378">Hydrolase</keyword>
<proteinExistence type="inferred from homology"/>
<dbReference type="EC" id="3.2.1.4" evidence="11"/>
<evidence type="ECO:0000256" key="12">
    <source>
        <dbReference type="SAM" id="SignalP"/>
    </source>
</evidence>
<dbReference type="EMBL" id="PJQY01003522">
    <property type="protein sequence ID" value="PQM36734.1"/>
    <property type="molecule type" value="Genomic_DNA"/>
</dbReference>
<dbReference type="Pfam" id="PF00759">
    <property type="entry name" value="Glyco_hydro_9"/>
    <property type="match status" value="1"/>
</dbReference>
<dbReference type="InterPro" id="IPR019028">
    <property type="entry name" value="CBM_49"/>
</dbReference>
<keyword evidence="15" id="KW-1185">Reference proteome</keyword>
<name>A0A314UJT6_PRUYE</name>
<evidence type="ECO:0000256" key="1">
    <source>
        <dbReference type="ARBA" id="ARBA00000966"/>
    </source>
</evidence>
<evidence type="ECO:0000256" key="6">
    <source>
        <dbReference type="ARBA" id="ARBA00023001"/>
    </source>
</evidence>
<dbReference type="InterPro" id="IPR033126">
    <property type="entry name" value="Glyco_hydro_9_Asp/Glu_AS"/>
</dbReference>